<feature type="region of interest" description="Disordered" evidence="1">
    <location>
        <begin position="34"/>
        <end position="160"/>
    </location>
</feature>
<sequence length="230" mass="26055">MITHLHYEDWIYIGYRKVLTCYCCVLLQTPNIEMQPEPSEQPEDSGNSTASFQQTPNIEMQPEPSEQPEDSGNSTASFQQTPNIEMQPEPSEQPEDSGNSTASFQQTPNIEMQPEPSEQPEDSGNSTASFQQTPNIEMQSEPSEQPQDYGKISNSKNLKKISNSTQVQELRLVGPRGLHLTQTPWARLTAVLPRHLPWITWISVALNQEMVTYKKPPNANCNKCRQMFSR</sequence>
<evidence type="ECO:0000313" key="3">
    <source>
        <dbReference type="RefSeq" id="XP_028279574.1"/>
    </source>
</evidence>
<feature type="compositionally biased region" description="Polar residues" evidence="1">
    <location>
        <begin position="122"/>
        <end position="146"/>
    </location>
</feature>
<feature type="compositionally biased region" description="Polar residues" evidence="1">
    <location>
        <begin position="96"/>
        <end position="110"/>
    </location>
</feature>
<dbReference type="Proteomes" id="UP000515145">
    <property type="component" value="Chromosome 15"/>
</dbReference>
<feature type="compositionally biased region" description="Low complexity" evidence="1">
    <location>
        <begin position="151"/>
        <end position="160"/>
    </location>
</feature>
<proteinExistence type="predicted"/>
<gene>
    <name evidence="3" type="primary">LOC114447488</name>
</gene>
<dbReference type="GeneID" id="114447488"/>
<reference evidence="3" key="1">
    <citation type="submission" date="2025-08" db="UniProtKB">
        <authorList>
            <consortium name="RefSeq"/>
        </authorList>
    </citation>
    <scope>IDENTIFICATION</scope>
</reference>
<dbReference type="AlphaFoldDB" id="A0A6P7JRM0"/>
<name>A0A6P7JRM0_9TELE</name>
<accession>A0A6P7JRM0</accession>
<organism evidence="2 3">
    <name type="scientific">Parambassis ranga</name>
    <name type="common">Indian glassy fish</name>
    <dbReference type="NCBI Taxonomy" id="210632"/>
    <lineage>
        <taxon>Eukaryota</taxon>
        <taxon>Metazoa</taxon>
        <taxon>Chordata</taxon>
        <taxon>Craniata</taxon>
        <taxon>Vertebrata</taxon>
        <taxon>Euteleostomi</taxon>
        <taxon>Actinopterygii</taxon>
        <taxon>Neopterygii</taxon>
        <taxon>Teleostei</taxon>
        <taxon>Neoteleostei</taxon>
        <taxon>Acanthomorphata</taxon>
        <taxon>Ovalentaria</taxon>
        <taxon>Ambassidae</taxon>
        <taxon>Parambassis</taxon>
    </lineage>
</organism>
<evidence type="ECO:0000313" key="2">
    <source>
        <dbReference type="Proteomes" id="UP000515145"/>
    </source>
</evidence>
<dbReference type="InParanoid" id="A0A6P7JRM0"/>
<feature type="compositionally biased region" description="Polar residues" evidence="1">
    <location>
        <begin position="70"/>
        <end position="84"/>
    </location>
</feature>
<feature type="compositionally biased region" description="Polar residues" evidence="1">
    <location>
        <begin position="44"/>
        <end position="58"/>
    </location>
</feature>
<protein>
    <submittedName>
        <fullName evidence="3">Protein TsetseEP-like isoform X1</fullName>
    </submittedName>
</protein>
<evidence type="ECO:0000256" key="1">
    <source>
        <dbReference type="SAM" id="MobiDB-lite"/>
    </source>
</evidence>
<dbReference type="RefSeq" id="XP_028279574.1">
    <property type="nucleotide sequence ID" value="XM_028423773.1"/>
</dbReference>
<keyword evidence="2" id="KW-1185">Reference proteome</keyword>